<dbReference type="KEGG" id="mbai:MB901379_01078"/>
<reference evidence="4" key="1">
    <citation type="submission" date="2018-02" db="EMBL/GenBank/DDBJ databases">
        <authorList>
            <person name="Seth-Smith MB H."/>
            <person name="Seth-Smith H."/>
        </authorList>
    </citation>
    <scope>NUCLEOTIDE SEQUENCE [LARGE SCALE GENOMIC DNA]</scope>
</reference>
<keyword evidence="4" id="KW-1185">Reference proteome</keyword>
<accession>A0A447GAP4</accession>
<dbReference type="Pfam" id="PF05305">
    <property type="entry name" value="DUF732"/>
    <property type="match status" value="1"/>
</dbReference>
<evidence type="ECO:0000313" key="4">
    <source>
        <dbReference type="Proteomes" id="UP000269998"/>
    </source>
</evidence>
<dbReference type="Proteomes" id="UP000269998">
    <property type="component" value="Chromosome"/>
</dbReference>
<feature type="chain" id="PRO_5019587512" description="DUF732 domain-containing protein" evidence="1">
    <location>
        <begin position="26"/>
        <end position="113"/>
    </location>
</feature>
<sequence precursor="true">MKFVKFLAPAIATSAMMILAAPALADPDEDFNNQLHGYGIYGPRDYNAWLAKIACGRLNDRIDNTAANSAHFALLNLPNGTTTRQSWEFVATAITTYCPEQAHILTASAGRGA</sequence>
<organism evidence="3 4">
    <name type="scientific">Mycobacterium basiliense</name>
    <dbReference type="NCBI Taxonomy" id="2094119"/>
    <lineage>
        <taxon>Bacteria</taxon>
        <taxon>Bacillati</taxon>
        <taxon>Actinomycetota</taxon>
        <taxon>Actinomycetes</taxon>
        <taxon>Mycobacteriales</taxon>
        <taxon>Mycobacteriaceae</taxon>
        <taxon>Mycobacterium</taxon>
    </lineage>
</organism>
<gene>
    <name evidence="3" type="ORF">MB901379_01078</name>
</gene>
<feature type="signal peptide" evidence="1">
    <location>
        <begin position="1"/>
        <end position="25"/>
    </location>
</feature>
<dbReference type="InterPro" id="IPR007969">
    <property type="entry name" value="DUF732"/>
</dbReference>
<dbReference type="RefSeq" id="WP_158015660.1">
    <property type="nucleotide sequence ID" value="NZ_CBCSKE010000094.1"/>
</dbReference>
<dbReference type="EMBL" id="LR130759">
    <property type="protein sequence ID" value="VDM87534.1"/>
    <property type="molecule type" value="Genomic_DNA"/>
</dbReference>
<proteinExistence type="predicted"/>
<protein>
    <recommendedName>
        <fullName evidence="2">DUF732 domain-containing protein</fullName>
    </recommendedName>
</protein>
<evidence type="ECO:0000259" key="2">
    <source>
        <dbReference type="Pfam" id="PF05305"/>
    </source>
</evidence>
<feature type="domain" description="DUF732" evidence="2">
    <location>
        <begin position="28"/>
        <end position="100"/>
    </location>
</feature>
<evidence type="ECO:0000256" key="1">
    <source>
        <dbReference type="SAM" id="SignalP"/>
    </source>
</evidence>
<evidence type="ECO:0000313" key="3">
    <source>
        <dbReference type="EMBL" id="VDM87534.1"/>
    </source>
</evidence>
<dbReference type="AlphaFoldDB" id="A0A447GAP4"/>
<keyword evidence="1" id="KW-0732">Signal</keyword>
<dbReference type="OrthoDB" id="4640123at2"/>
<name>A0A447GAP4_9MYCO</name>